<feature type="transmembrane region" description="Helical" evidence="1">
    <location>
        <begin position="110"/>
        <end position="133"/>
    </location>
</feature>
<keyword evidence="1" id="KW-1133">Transmembrane helix</keyword>
<feature type="transmembrane region" description="Helical" evidence="1">
    <location>
        <begin position="27"/>
        <end position="47"/>
    </location>
</feature>
<keyword evidence="1" id="KW-0472">Membrane</keyword>
<dbReference type="Proteomes" id="UP000595857">
    <property type="component" value="Chromosome"/>
</dbReference>
<sequence>MATFPTHAKQTQATRRNLLPDTSVHPAVVAMPLVATAFFLLVCWLGFGSDSSFMELTAVTFIAVMFFGLMVGSAVMGRDMTPDHATGRSFAQFWNGSVDIATGLVKGKEVFLQAAVMPIGLAIGGAVIVIIAITH</sequence>
<keyword evidence="1" id="KW-0812">Transmembrane</keyword>
<gene>
    <name evidence="2" type="ORF">JI748_15065</name>
</gene>
<keyword evidence="3" id="KW-1185">Reference proteome</keyword>
<protein>
    <submittedName>
        <fullName evidence="2">Uncharacterized protein</fullName>
    </submittedName>
</protein>
<accession>A0ABX7C8X5</accession>
<dbReference type="RefSeq" id="WP_201632476.1">
    <property type="nucleotide sequence ID" value="NZ_CP068046.1"/>
</dbReference>
<reference evidence="2 3" key="1">
    <citation type="submission" date="2021-01" db="EMBL/GenBank/DDBJ databases">
        <title>Genome seq and assembly of Devosia sp. LEGU1.</title>
        <authorList>
            <person name="Chhetri G."/>
        </authorList>
    </citation>
    <scope>NUCLEOTIDE SEQUENCE [LARGE SCALE GENOMIC DNA]</scope>
    <source>
        <strain evidence="2 3">LEGU1</strain>
    </source>
</reference>
<dbReference type="EMBL" id="CP068046">
    <property type="protein sequence ID" value="QQR39040.1"/>
    <property type="molecule type" value="Genomic_DNA"/>
</dbReference>
<evidence type="ECO:0000256" key="1">
    <source>
        <dbReference type="SAM" id="Phobius"/>
    </source>
</evidence>
<name>A0ABX7C8X5_9HYPH</name>
<organism evidence="2 3">
    <name type="scientific">Devosia rhizoryzae</name>
    <dbReference type="NCBI Taxonomy" id="2774137"/>
    <lineage>
        <taxon>Bacteria</taxon>
        <taxon>Pseudomonadati</taxon>
        <taxon>Pseudomonadota</taxon>
        <taxon>Alphaproteobacteria</taxon>
        <taxon>Hyphomicrobiales</taxon>
        <taxon>Devosiaceae</taxon>
        <taxon>Devosia</taxon>
    </lineage>
</organism>
<proteinExistence type="predicted"/>
<evidence type="ECO:0000313" key="2">
    <source>
        <dbReference type="EMBL" id="QQR39040.1"/>
    </source>
</evidence>
<feature type="transmembrane region" description="Helical" evidence="1">
    <location>
        <begin position="56"/>
        <end position="76"/>
    </location>
</feature>
<evidence type="ECO:0000313" key="3">
    <source>
        <dbReference type="Proteomes" id="UP000595857"/>
    </source>
</evidence>